<keyword evidence="4" id="KW-0256">Endoplasmic reticulum</keyword>
<evidence type="ECO:0000256" key="1">
    <source>
        <dbReference type="ARBA" id="ARBA00004173"/>
    </source>
</evidence>
<keyword evidence="5" id="KW-0496">Mitochondrion</keyword>
<name>A0A183IR64_9BILA</name>
<comment type="subcellular location">
    <subcellularLocation>
        <location evidence="2">Endoplasmic reticulum</location>
    </subcellularLocation>
    <subcellularLocation>
        <location evidence="3">Membrane</location>
    </subcellularLocation>
    <subcellularLocation>
        <location evidence="1">Mitochondrion</location>
    </subcellularLocation>
</comment>
<evidence type="ECO:0000313" key="7">
    <source>
        <dbReference type="EMBL" id="VDP09243.1"/>
    </source>
</evidence>
<dbReference type="InterPro" id="IPR052374">
    <property type="entry name" value="SERAC1"/>
</dbReference>
<dbReference type="PANTHER" id="PTHR48182">
    <property type="entry name" value="PROTEIN SERAC1"/>
    <property type="match status" value="1"/>
</dbReference>
<evidence type="ECO:0000256" key="4">
    <source>
        <dbReference type="ARBA" id="ARBA00022824"/>
    </source>
</evidence>
<dbReference type="WBParaSite" id="SBAD_0000634901-mRNA-1">
    <property type="protein sequence ID" value="SBAD_0000634901-mRNA-1"/>
    <property type="gene ID" value="SBAD_0000634901"/>
</dbReference>
<dbReference type="GO" id="GO:0016020">
    <property type="term" value="C:membrane"/>
    <property type="evidence" value="ECO:0007669"/>
    <property type="project" value="UniProtKB-SubCell"/>
</dbReference>
<dbReference type="Gene3D" id="3.40.50.1820">
    <property type="entry name" value="alpha/beta hydrolase"/>
    <property type="match status" value="1"/>
</dbReference>
<organism evidence="9">
    <name type="scientific">Soboliphyme baturini</name>
    <dbReference type="NCBI Taxonomy" id="241478"/>
    <lineage>
        <taxon>Eukaryota</taxon>
        <taxon>Metazoa</taxon>
        <taxon>Ecdysozoa</taxon>
        <taxon>Nematoda</taxon>
        <taxon>Enoplea</taxon>
        <taxon>Dorylaimia</taxon>
        <taxon>Dioctophymatida</taxon>
        <taxon>Dioctophymatoidea</taxon>
        <taxon>Soboliphymatidae</taxon>
        <taxon>Soboliphyme</taxon>
    </lineage>
</organism>
<keyword evidence="8" id="KW-1185">Reference proteome</keyword>
<dbReference type="InterPro" id="IPR029058">
    <property type="entry name" value="AB_hydrolase_fold"/>
</dbReference>
<dbReference type="OrthoDB" id="5086500at2759"/>
<reference evidence="7 8" key="2">
    <citation type="submission" date="2018-11" db="EMBL/GenBank/DDBJ databases">
        <authorList>
            <consortium name="Pathogen Informatics"/>
        </authorList>
    </citation>
    <scope>NUCLEOTIDE SEQUENCE [LARGE SCALE GENOMIC DNA]</scope>
</reference>
<dbReference type="GO" id="GO:0005783">
    <property type="term" value="C:endoplasmic reticulum"/>
    <property type="evidence" value="ECO:0007669"/>
    <property type="project" value="UniProtKB-SubCell"/>
</dbReference>
<keyword evidence="6" id="KW-0472">Membrane</keyword>
<sequence length="223" mass="25449">MELEVVFFEHGGKRIGWSIMETRSMSLRHIAGLGNMIVSRSKELIRKLKRAGVGSRPVIWVTHSMGGILVKEMLHLMDVDLASAALAPDMLDSTIGCVFYSTPHLGVPFISNLLERSYRFFLLPSVEIKYLCEDSPQLNSLNASFIDLLKRKEIPCLSFIETVPTKLPWTNYRTVLVPEKSANVIPGYCYRLNERHLNTCKPETRDSINYRALYQFIVQLLQD</sequence>
<evidence type="ECO:0000256" key="5">
    <source>
        <dbReference type="ARBA" id="ARBA00023128"/>
    </source>
</evidence>
<dbReference type="Proteomes" id="UP000270296">
    <property type="component" value="Unassembled WGS sequence"/>
</dbReference>
<dbReference type="GO" id="GO:0005739">
    <property type="term" value="C:mitochondrion"/>
    <property type="evidence" value="ECO:0007669"/>
    <property type="project" value="UniProtKB-SubCell"/>
</dbReference>
<evidence type="ECO:0000256" key="3">
    <source>
        <dbReference type="ARBA" id="ARBA00004370"/>
    </source>
</evidence>
<dbReference type="AlphaFoldDB" id="A0A183IR64"/>
<protein>
    <submittedName>
        <fullName evidence="9">DUF676 domain-containing protein</fullName>
    </submittedName>
</protein>
<reference evidence="9" key="1">
    <citation type="submission" date="2016-06" db="UniProtKB">
        <authorList>
            <consortium name="WormBaseParasite"/>
        </authorList>
    </citation>
    <scope>IDENTIFICATION</scope>
</reference>
<dbReference type="EMBL" id="UZAM01009496">
    <property type="protein sequence ID" value="VDP09243.1"/>
    <property type="molecule type" value="Genomic_DNA"/>
</dbReference>
<evidence type="ECO:0000313" key="8">
    <source>
        <dbReference type="Proteomes" id="UP000270296"/>
    </source>
</evidence>
<dbReference type="PANTHER" id="PTHR48182:SF2">
    <property type="entry name" value="PROTEIN SERAC1"/>
    <property type="match status" value="1"/>
</dbReference>
<accession>A0A183IR64</accession>
<evidence type="ECO:0000313" key="9">
    <source>
        <dbReference type="WBParaSite" id="SBAD_0000634901-mRNA-1"/>
    </source>
</evidence>
<evidence type="ECO:0000256" key="6">
    <source>
        <dbReference type="ARBA" id="ARBA00023136"/>
    </source>
</evidence>
<evidence type="ECO:0000256" key="2">
    <source>
        <dbReference type="ARBA" id="ARBA00004240"/>
    </source>
</evidence>
<proteinExistence type="predicted"/>
<gene>
    <name evidence="7" type="ORF">SBAD_LOCUS6111</name>
</gene>
<dbReference type="SUPFAM" id="SSF53474">
    <property type="entry name" value="alpha/beta-Hydrolases"/>
    <property type="match status" value="1"/>
</dbReference>